<reference evidence="1 2" key="1">
    <citation type="submission" date="2016-10" db="EMBL/GenBank/DDBJ databases">
        <authorList>
            <person name="de Groot N.N."/>
        </authorList>
    </citation>
    <scope>NUCLEOTIDE SEQUENCE [LARGE SCALE GENOMIC DNA]</scope>
    <source>
        <strain evidence="1 2">WG14</strain>
    </source>
</reference>
<evidence type="ECO:0000313" key="1">
    <source>
        <dbReference type="EMBL" id="SDC45253.1"/>
    </source>
</evidence>
<sequence>MVSTTINIQRKALTYAINENMNTITNSFTAQELIDLYNEQEKVEDKLKKYILEEHKRTGNTVYQKIYNQLIQIDKLQDMFIEEIYLLMKRIALENRRSNGKLSFYDNKGVYQKAMVKKGLREFSKYRKYRNKQMRLEDNNG</sequence>
<evidence type="ECO:0000313" key="2">
    <source>
        <dbReference type="Proteomes" id="UP000199322"/>
    </source>
</evidence>
<accession>A0A1G6LPS9</accession>
<dbReference type="Proteomes" id="UP000199322">
    <property type="component" value="Unassembled WGS sequence"/>
</dbReference>
<dbReference type="RefSeq" id="WP_091403478.1">
    <property type="nucleotide sequence ID" value="NZ_FMYV01000004.1"/>
</dbReference>
<dbReference type="AlphaFoldDB" id="A0A1G6LPS9"/>
<organism evidence="1 2">
    <name type="scientific">Geotoga petraea</name>
    <dbReference type="NCBI Taxonomy" id="28234"/>
    <lineage>
        <taxon>Bacteria</taxon>
        <taxon>Thermotogati</taxon>
        <taxon>Thermotogota</taxon>
        <taxon>Thermotogae</taxon>
        <taxon>Petrotogales</taxon>
        <taxon>Petrotogaceae</taxon>
        <taxon>Geotoga</taxon>
    </lineage>
</organism>
<name>A0A1G6LPS9_9BACT</name>
<proteinExistence type="predicted"/>
<protein>
    <submittedName>
        <fullName evidence="1">Uncharacterized protein</fullName>
    </submittedName>
</protein>
<keyword evidence="2" id="KW-1185">Reference proteome</keyword>
<dbReference type="STRING" id="28234.SAMN04488588_1107"/>
<dbReference type="EMBL" id="FMYV01000004">
    <property type="protein sequence ID" value="SDC45253.1"/>
    <property type="molecule type" value="Genomic_DNA"/>
</dbReference>
<gene>
    <name evidence="1" type="ORF">SAMN04488588_1107</name>
</gene>